<dbReference type="InterPro" id="IPR036582">
    <property type="entry name" value="Mao_N_sf"/>
</dbReference>
<dbReference type="Pfam" id="PF07833">
    <property type="entry name" value="Cu_amine_oxidN1"/>
    <property type="match status" value="1"/>
</dbReference>
<comment type="caution">
    <text evidence="4">The sequence shown here is derived from an EMBL/GenBank/DDBJ whole genome shotgun (WGS) entry which is preliminary data.</text>
</comment>
<dbReference type="SUPFAM" id="SSF55383">
    <property type="entry name" value="Copper amine oxidase, domain N"/>
    <property type="match status" value="2"/>
</dbReference>
<dbReference type="RefSeq" id="WP_063179062.1">
    <property type="nucleotide sequence ID" value="NZ_LQRA01000044.1"/>
</dbReference>
<feature type="domain" description="Copper amine oxidase-like N-terminal" evidence="3">
    <location>
        <begin position="84"/>
        <end position="188"/>
    </location>
</feature>
<reference evidence="5" key="1">
    <citation type="submission" date="2016-01" db="EMBL/GenBank/DDBJ databases">
        <title>Draft genome of Chromobacterium sp. F49.</title>
        <authorList>
            <person name="Hong K.W."/>
        </authorList>
    </citation>
    <scope>NUCLEOTIDE SEQUENCE [LARGE SCALE GENOMIC DNA]</scope>
    <source>
        <strain evidence="5">M63</strain>
    </source>
</reference>
<dbReference type="InterPro" id="IPR013783">
    <property type="entry name" value="Ig-like_fold"/>
</dbReference>
<accession>A0A163Z6A2</accession>
<proteinExistence type="predicted"/>
<dbReference type="InterPro" id="IPR035986">
    <property type="entry name" value="PKD_dom_sf"/>
</dbReference>
<keyword evidence="2" id="KW-0732">Signal</keyword>
<evidence type="ECO:0000313" key="4">
    <source>
        <dbReference type="EMBL" id="KZE81107.1"/>
    </source>
</evidence>
<dbReference type="OrthoDB" id="25008at2"/>
<keyword evidence="5" id="KW-1185">Reference proteome</keyword>
<evidence type="ECO:0000313" key="5">
    <source>
        <dbReference type="Proteomes" id="UP000076563"/>
    </source>
</evidence>
<protein>
    <submittedName>
        <fullName evidence="4">Copper amine oxidase</fullName>
    </submittedName>
</protein>
<dbReference type="eggNOG" id="COG3291">
    <property type="taxonomic scope" value="Bacteria"/>
</dbReference>
<dbReference type="Proteomes" id="UP000076563">
    <property type="component" value="Unassembled WGS sequence"/>
</dbReference>
<feature type="chain" id="PRO_5007848258" evidence="2">
    <location>
        <begin position="29"/>
        <end position="621"/>
    </location>
</feature>
<evidence type="ECO:0000256" key="2">
    <source>
        <dbReference type="SAM" id="SignalP"/>
    </source>
</evidence>
<feature type="region of interest" description="Disordered" evidence="1">
    <location>
        <begin position="33"/>
        <end position="65"/>
    </location>
</feature>
<dbReference type="SUPFAM" id="SSF49299">
    <property type="entry name" value="PKD domain"/>
    <property type="match status" value="1"/>
</dbReference>
<feature type="signal peptide" evidence="2">
    <location>
        <begin position="1"/>
        <end position="28"/>
    </location>
</feature>
<organism evidence="4 5">
    <name type="scientific">Paenibacillus elgii</name>
    <dbReference type="NCBI Taxonomy" id="189691"/>
    <lineage>
        <taxon>Bacteria</taxon>
        <taxon>Bacillati</taxon>
        <taxon>Bacillota</taxon>
        <taxon>Bacilli</taxon>
        <taxon>Bacillales</taxon>
        <taxon>Paenibacillaceae</taxon>
        <taxon>Paenibacillus</taxon>
    </lineage>
</organism>
<dbReference type="EMBL" id="LQRA01000044">
    <property type="protein sequence ID" value="KZE81107.1"/>
    <property type="molecule type" value="Genomic_DNA"/>
</dbReference>
<feature type="compositionally biased region" description="Polar residues" evidence="1">
    <location>
        <begin position="43"/>
        <end position="58"/>
    </location>
</feature>
<gene>
    <name evidence="4" type="ORF">AV654_01015</name>
</gene>
<evidence type="ECO:0000256" key="1">
    <source>
        <dbReference type="SAM" id="MobiDB-lite"/>
    </source>
</evidence>
<dbReference type="STRING" id="1007103.GCA_000213315_01601"/>
<dbReference type="InterPro" id="IPR012854">
    <property type="entry name" value="Cu_amine_oxidase-like_N"/>
</dbReference>
<dbReference type="AlphaFoldDB" id="A0A163Z6A2"/>
<sequence length="621" mass="69517">MKPLKKEWVVLLVMAMLLSFGIAPLASAAEKEAPVSPAPGKGTPTSSDPGKQTPLTSTPEKEAPMSSGTTYVLLYIDKPDAFLNGKQVKLDAPATILKDKTFVPAKFLGDAFGMKVEWNDKTRQIEMVTPSHNIMIDIDNKSVWINGYWMKFDDVAAIVNGRLMIKLTWLADYMGAKYTYNNELRRVEVLHVKTPTGIYDPNRGNSNPVAKFTFAKPSYKIGEPVKYVDLSYDPDAEGIQRYEWTGKQEAFFTPGTYPITLTVTDIHGNKSETYTRNLVITNETYLSAIEYPIFMKPVGSFIKTDWSMLWGAFWELPQLPKTVSEDRSRKLLVSDSPETFTERGVLYQDEVEGKGRLYADHVNGTKEKVSLAILAKNMTDKPITIKTTNKGEVWPSVYANLIGSEATVDFLMNDQINDTMTIPAHQTFIYKQMPDFYPDQGVNLFYDVETDGKVQFSFVVDREISQNSQTLPLLEFNGHVRGSFPVSEMTWKIDATSFTQPSRLVIGDGITDPFQPGYDPMRKMEVKNDGNYGVIYKIHADKPRKMAVMILPKGGVYKGPFKINGDIRLAPESGVMTAFDGMQILAKTTGKEDSLDIEFSPPAGSALPIDLIFYPLDDRAE</sequence>
<name>A0A163Z6A2_9BACL</name>
<evidence type="ECO:0000259" key="3">
    <source>
        <dbReference type="Pfam" id="PF07833"/>
    </source>
</evidence>
<dbReference type="Gene3D" id="2.60.40.10">
    <property type="entry name" value="Immunoglobulins"/>
    <property type="match status" value="1"/>
</dbReference>
<dbReference type="Gene3D" id="3.30.457.10">
    <property type="entry name" value="Copper amine oxidase-like, N-terminal domain"/>
    <property type="match status" value="2"/>
</dbReference>